<dbReference type="InterPro" id="IPR044154">
    <property type="entry name" value="Arl8a/8b"/>
</dbReference>
<keyword evidence="4 9" id="KW-0547">Nucleotide-binding</keyword>
<comment type="similarity">
    <text evidence="2">Belongs to the small GTPase superfamily. Arf family.</text>
</comment>
<dbReference type="PANTHER" id="PTHR45732:SF7">
    <property type="entry name" value="ADP-RIBOSYLATION FACTOR-LIKE PROTEIN 8"/>
    <property type="match status" value="1"/>
</dbReference>
<dbReference type="PANTHER" id="PTHR45732">
    <property type="entry name" value="ADP-RIBOSYLATION FACTOR-LIKE PROTEIN 8"/>
    <property type="match status" value="1"/>
</dbReference>
<comment type="subcellular location">
    <subcellularLocation>
        <location evidence="1">Lysosome membrane</location>
    </subcellularLocation>
</comment>
<dbReference type="EMBL" id="CABIJS010000222">
    <property type="protein sequence ID" value="VUZ47062.1"/>
    <property type="molecule type" value="Genomic_DNA"/>
</dbReference>
<accession>A0A564YIG9</accession>
<keyword evidence="10" id="KW-0460">Magnesium</keyword>
<sequence length="189" mass="21685">MFSIFQRILDWIKSLFWKEEMEITLVGLQYSGKTTFVNVIATGQYCEDMIPTVGFNMKKITKGKVSIKMWDIGGQPRFRSMWERYCRGVNAVLFMVDASDRDKLDAARNELHTLMDKTQLAGIPVLVLGNKRDLPGALTEVELIEALSLRTIPNREICCYSISCKEQDNIDITLQWLLRHSKSYSEGAH</sequence>
<feature type="binding site" evidence="9">
    <location>
        <begin position="130"/>
        <end position="133"/>
    </location>
    <ligand>
        <name>GTP</name>
        <dbReference type="ChEBI" id="CHEBI:37565"/>
    </ligand>
</feature>
<dbReference type="PROSITE" id="PS51419">
    <property type="entry name" value="RAB"/>
    <property type="match status" value="1"/>
</dbReference>
<keyword evidence="12" id="KW-1185">Reference proteome</keyword>
<evidence type="ECO:0008006" key="13">
    <source>
        <dbReference type="Google" id="ProtNLM"/>
    </source>
</evidence>
<dbReference type="InterPro" id="IPR027417">
    <property type="entry name" value="P-loop_NTPase"/>
</dbReference>
<proteinExistence type="inferred from homology"/>
<dbReference type="GO" id="GO:0005525">
    <property type="term" value="F:GTP binding"/>
    <property type="evidence" value="ECO:0007669"/>
    <property type="project" value="UniProtKB-KW"/>
</dbReference>
<dbReference type="CDD" id="cd04159">
    <property type="entry name" value="Arl10_like"/>
    <property type="match status" value="1"/>
</dbReference>
<dbReference type="InterPro" id="IPR006689">
    <property type="entry name" value="Small_GTPase_ARF/SAR"/>
</dbReference>
<dbReference type="InterPro" id="IPR005225">
    <property type="entry name" value="Small_GTP-bd"/>
</dbReference>
<organism evidence="11 12">
    <name type="scientific">Hymenolepis diminuta</name>
    <name type="common">Rat tapeworm</name>
    <dbReference type="NCBI Taxonomy" id="6216"/>
    <lineage>
        <taxon>Eukaryota</taxon>
        <taxon>Metazoa</taxon>
        <taxon>Spiralia</taxon>
        <taxon>Lophotrochozoa</taxon>
        <taxon>Platyhelminthes</taxon>
        <taxon>Cestoda</taxon>
        <taxon>Eucestoda</taxon>
        <taxon>Cyclophyllidea</taxon>
        <taxon>Hymenolepididae</taxon>
        <taxon>Hymenolepis</taxon>
    </lineage>
</organism>
<keyword evidence="5 9" id="KW-0342">GTP-binding</keyword>
<evidence type="ECO:0000256" key="8">
    <source>
        <dbReference type="ARBA" id="ARBA00023306"/>
    </source>
</evidence>
<evidence type="ECO:0000256" key="1">
    <source>
        <dbReference type="ARBA" id="ARBA00004656"/>
    </source>
</evidence>
<protein>
    <recommendedName>
        <fullName evidence="13">ADP-ribosylation factor-like protein 8B-A</fullName>
    </recommendedName>
</protein>
<dbReference type="GO" id="GO:0051301">
    <property type="term" value="P:cell division"/>
    <property type="evidence" value="ECO:0007669"/>
    <property type="project" value="UniProtKB-KW"/>
</dbReference>
<dbReference type="SMART" id="SM00178">
    <property type="entry name" value="SAR"/>
    <property type="match status" value="1"/>
</dbReference>
<dbReference type="FunFam" id="3.40.50.300:FF:000247">
    <property type="entry name" value="ADP-ribosylation factor-like GTPase 8A"/>
    <property type="match status" value="1"/>
</dbReference>
<dbReference type="SMART" id="SM00177">
    <property type="entry name" value="ARF"/>
    <property type="match status" value="1"/>
</dbReference>
<dbReference type="Gene3D" id="3.40.50.300">
    <property type="entry name" value="P-loop containing nucleotide triphosphate hydrolases"/>
    <property type="match status" value="1"/>
</dbReference>
<evidence type="ECO:0000256" key="2">
    <source>
        <dbReference type="ARBA" id="ARBA00010290"/>
    </source>
</evidence>
<dbReference type="GO" id="GO:0005765">
    <property type="term" value="C:lysosomal membrane"/>
    <property type="evidence" value="ECO:0007669"/>
    <property type="project" value="UniProtKB-SubCell"/>
</dbReference>
<dbReference type="PROSITE" id="PS51422">
    <property type="entry name" value="SAR1"/>
    <property type="match status" value="1"/>
</dbReference>
<keyword evidence="7" id="KW-0458">Lysosome</keyword>
<reference evidence="11 12" key="1">
    <citation type="submission" date="2019-07" db="EMBL/GenBank/DDBJ databases">
        <authorList>
            <person name="Jastrzebski P J."/>
            <person name="Paukszto L."/>
            <person name="Jastrzebski P J."/>
        </authorList>
    </citation>
    <scope>NUCLEOTIDE SEQUENCE [LARGE SCALE GENOMIC DNA]</scope>
    <source>
        <strain evidence="11 12">WMS-il1</strain>
    </source>
</reference>
<evidence type="ECO:0000313" key="11">
    <source>
        <dbReference type="EMBL" id="VUZ47062.1"/>
    </source>
</evidence>
<evidence type="ECO:0000256" key="5">
    <source>
        <dbReference type="ARBA" id="ARBA00023134"/>
    </source>
</evidence>
<keyword evidence="10" id="KW-0479">Metal-binding</keyword>
<dbReference type="Pfam" id="PF00025">
    <property type="entry name" value="Arf"/>
    <property type="match status" value="1"/>
</dbReference>
<evidence type="ECO:0000256" key="7">
    <source>
        <dbReference type="ARBA" id="ARBA00023228"/>
    </source>
</evidence>
<feature type="binding site" evidence="9">
    <location>
        <begin position="27"/>
        <end position="34"/>
    </location>
    <ligand>
        <name>GTP</name>
        <dbReference type="ChEBI" id="CHEBI:37565"/>
    </ligand>
</feature>
<evidence type="ECO:0000256" key="3">
    <source>
        <dbReference type="ARBA" id="ARBA00022618"/>
    </source>
</evidence>
<evidence type="ECO:0000256" key="6">
    <source>
        <dbReference type="ARBA" id="ARBA00023136"/>
    </source>
</evidence>
<dbReference type="PRINTS" id="PR00328">
    <property type="entry name" value="SAR1GTPBP"/>
</dbReference>
<evidence type="ECO:0000256" key="9">
    <source>
        <dbReference type="PIRSR" id="PIRSR606689-1"/>
    </source>
</evidence>
<dbReference type="NCBIfam" id="TIGR00231">
    <property type="entry name" value="small_GTP"/>
    <property type="match status" value="1"/>
</dbReference>
<evidence type="ECO:0000313" key="12">
    <source>
        <dbReference type="Proteomes" id="UP000321570"/>
    </source>
</evidence>
<dbReference type="AlphaFoldDB" id="A0A564YIG9"/>
<evidence type="ECO:0000256" key="4">
    <source>
        <dbReference type="ARBA" id="ARBA00022741"/>
    </source>
</evidence>
<dbReference type="SMART" id="SM00175">
    <property type="entry name" value="RAB"/>
    <property type="match status" value="1"/>
</dbReference>
<feature type="binding site" evidence="9">
    <location>
        <position position="74"/>
    </location>
    <ligand>
        <name>GTP</name>
        <dbReference type="ChEBI" id="CHEBI:37565"/>
    </ligand>
</feature>
<evidence type="ECO:0000256" key="10">
    <source>
        <dbReference type="PIRSR" id="PIRSR606689-2"/>
    </source>
</evidence>
<keyword evidence="8" id="KW-0131">Cell cycle</keyword>
<dbReference type="GO" id="GO:0015031">
    <property type="term" value="P:protein transport"/>
    <property type="evidence" value="ECO:0007669"/>
    <property type="project" value="InterPro"/>
</dbReference>
<name>A0A564YIG9_HYMDI</name>
<keyword evidence="6" id="KW-0472">Membrane</keyword>
<feature type="binding site" evidence="10">
    <location>
        <position position="52"/>
    </location>
    <ligand>
        <name>Mg(2+)</name>
        <dbReference type="ChEBI" id="CHEBI:18420"/>
    </ligand>
</feature>
<dbReference type="GO" id="GO:0008089">
    <property type="term" value="P:anterograde axonal transport"/>
    <property type="evidence" value="ECO:0007669"/>
    <property type="project" value="TreeGrafter"/>
</dbReference>
<dbReference type="SUPFAM" id="SSF52540">
    <property type="entry name" value="P-loop containing nucleoside triphosphate hydrolases"/>
    <property type="match status" value="1"/>
</dbReference>
<dbReference type="GO" id="GO:1904115">
    <property type="term" value="C:axon cytoplasm"/>
    <property type="evidence" value="ECO:0007669"/>
    <property type="project" value="GOC"/>
</dbReference>
<keyword evidence="3" id="KW-0132">Cell division</keyword>
<dbReference type="PROSITE" id="PS51417">
    <property type="entry name" value="ARF"/>
    <property type="match status" value="1"/>
</dbReference>
<gene>
    <name evidence="11" type="ORF">WMSIL1_LOCUS6742</name>
</gene>
<dbReference type="GO" id="GO:0046872">
    <property type="term" value="F:metal ion binding"/>
    <property type="evidence" value="ECO:0007669"/>
    <property type="project" value="UniProtKB-KW"/>
</dbReference>
<feature type="binding site" evidence="10">
    <location>
        <position position="34"/>
    </location>
    <ligand>
        <name>Mg(2+)</name>
        <dbReference type="ChEBI" id="CHEBI:18420"/>
    </ligand>
</feature>
<dbReference type="GO" id="GO:0003924">
    <property type="term" value="F:GTPase activity"/>
    <property type="evidence" value="ECO:0007669"/>
    <property type="project" value="InterPro"/>
</dbReference>
<dbReference type="Proteomes" id="UP000321570">
    <property type="component" value="Unassembled WGS sequence"/>
</dbReference>